<keyword evidence="1" id="KW-0472">Membrane</keyword>
<feature type="transmembrane region" description="Helical" evidence="1">
    <location>
        <begin position="20"/>
        <end position="38"/>
    </location>
</feature>
<dbReference type="Proteomes" id="UP000093796">
    <property type="component" value="Unassembled WGS sequence"/>
</dbReference>
<name>A0A1A0D1H0_ACEPA</name>
<dbReference type="PATRIC" id="fig|438.15.peg.2575"/>
<keyword evidence="1" id="KW-1133">Transmembrane helix</keyword>
<evidence type="ECO:0000313" key="2">
    <source>
        <dbReference type="EMBL" id="OAZ69024.1"/>
    </source>
</evidence>
<reference evidence="2 3" key="1">
    <citation type="submission" date="2016-05" db="EMBL/GenBank/DDBJ databases">
        <title>Genome sequencing of Acetobacter pasteurianus strain SRCM100623.</title>
        <authorList>
            <person name="Song Y.R."/>
        </authorList>
    </citation>
    <scope>NUCLEOTIDE SEQUENCE [LARGE SCALE GENOMIC DNA]</scope>
    <source>
        <strain evidence="2 3">SRCM100623</strain>
    </source>
</reference>
<dbReference type="AlphaFoldDB" id="A0A1A0D1H0"/>
<proteinExistence type="predicted"/>
<evidence type="ECO:0000313" key="3">
    <source>
        <dbReference type="Proteomes" id="UP000093796"/>
    </source>
</evidence>
<protein>
    <submittedName>
        <fullName evidence="2">Uncharacterized protein</fullName>
    </submittedName>
</protein>
<gene>
    <name evidence="2" type="ORF">SRCM100623_02330</name>
</gene>
<organism evidence="2 3">
    <name type="scientific">Acetobacter pasteurianus</name>
    <name type="common">Acetobacter turbidans</name>
    <dbReference type="NCBI Taxonomy" id="438"/>
    <lineage>
        <taxon>Bacteria</taxon>
        <taxon>Pseudomonadati</taxon>
        <taxon>Pseudomonadota</taxon>
        <taxon>Alphaproteobacteria</taxon>
        <taxon>Acetobacterales</taxon>
        <taxon>Acetobacteraceae</taxon>
        <taxon>Acetobacter</taxon>
    </lineage>
</organism>
<accession>A0A1A0D1H0</accession>
<sequence length="53" mass="5939">MPDLKDLWRLVQVMNEIKAWRFTVIMLVALITGLAFAIEKALPGVAAIIQACR</sequence>
<evidence type="ECO:0000256" key="1">
    <source>
        <dbReference type="SAM" id="Phobius"/>
    </source>
</evidence>
<dbReference type="EMBL" id="LYUD01000124">
    <property type="protein sequence ID" value="OAZ69024.1"/>
    <property type="molecule type" value="Genomic_DNA"/>
</dbReference>
<keyword evidence="1" id="KW-0812">Transmembrane</keyword>
<dbReference type="RefSeq" id="WP_167384078.1">
    <property type="nucleotide sequence ID" value="NZ_LYUD01000124.1"/>
</dbReference>
<comment type="caution">
    <text evidence="2">The sequence shown here is derived from an EMBL/GenBank/DDBJ whole genome shotgun (WGS) entry which is preliminary data.</text>
</comment>